<name>S4Y3S3_SORCE</name>
<feature type="compositionally biased region" description="Low complexity" evidence="1">
    <location>
        <begin position="14"/>
        <end position="36"/>
    </location>
</feature>
<proteinExistence type="predicted"/>
<dbReference type="HOGENOM" id="CLU_3103909_0_0_7"/>
<accession>S4Y3S3</accession>
<feature type="region of interest" description="Disordered" evidence="1">
    <location>
        <begin position="14"/>
        <end position="51"/>
    </location>
</feature>
<reference evidence="2 3" key="1">
    <citation type="journal article" date="2013" name="Sci. Rep.">
        <title>Extraordinary expansion of a Sorangium cellulosum genome from an alkaline milieu.</title>
        <authorList>
            <person name="Han K."/>
            <person name="Li Z.F."/>
            <person name="Peng R."/>
            <person name="Zhu L.P."/>
            <person name="Zhou T."/>
            <person name="Wang L.G."/>
            <person name="Li S.G."/>
            <person name="Zhang X.B."/>
            <person name="Hu W."/>
            <person name="Wu Z.H."/>
            <person name="Qin N."/>
            <person name="Li Y.Z."/>
        </authorList>
    </citation>
    <scope>NUCLEOTIDE SEQUENCE [LARGE SCALE GENOMIC DNA]</scope>
    <source>
        <strain evidence="2 3">So0157-2</strain>
    </source>
</reference>
<evidence type="ECO:0000256" key="1">
    <source>
        <dbReference type="SAM" id="MobiDB-lite"/>
    </source>
</evidence>
<dbReference type="KEGG" id="scu:SCE1572_25310"/>
<dbReference type="AlphaFoldDB" id="S4Y3S3"/>
<dbReference type="EMBL" id="CP003969">
    <property type="protein sequence ID" value="AGP37518.1"/>
    <property type="molecule type" value="Genomic_DNA"/>
</dbReference>
<protein>
    <submittedName>
        <fullName evidence="2">Uncharacterized protein</fullName>
    </submittedName>
</protein>
<gene>
    <name evidence="2" type="ORF">SCE1572_25310</name>
</gene>
<sequence>MPSRRAGACVECGSGRAPAARSAGRSCGSSPRGAGSWAEAGAAPRRFHPIC</sequence>
<evidence type="ECO:0000313" key="2">
    <source>
        <dbReference type="EMBL" id="AGP37518.1"/>
    </source>
</evidence>
<evidence type="ECO:0000313" key="3">
    <source>
        <dbReference type="Proteomes" id="UP000014803"/>
    </source>
</evidence>
<dbReference type="STRING" id="1254432.SCE1572_25310"/>
<dbReference type="Proteomes" id="UP000014803">
    <property type="component" value="Chromosome"/>
</dbReference>
<organism evidence="2 3">
    <name type="scientific">Sorangium cellulosum So0157-2</name>
    <dbReference type="NCBI Taxonomy" id="1254432"/>
    <lineage>
        <taxon>Bacteria</taxon>
        <taxon>Pseudomonadati</taxon>
        <taxon>Myxococcota</taxon>
        <taxon>Polyangia</taxon>
        <taxon>Polyangiales</taxon>
        <taxon>Polyangiaceae</taxon>
        <taxon>Sorangium</taxon>
    </lineage>
</organism>